<dbReference type="InterPro" id="IPR004242">
    <property type="entry name" value="Transposase_21"/>
</dbReference>
<name>M1BA48_SOLTU</name>
<dbReference type="PaxDb" id="4113-PGSC0003DMT400040604"/>
<accession>M1BA48</accession>
<dbReference type="Proteomes" id="UP000011115">
    <property type="component" value="Unassembled WGS sequence"/>
</dbReference>
<evidence type="ECO:0000313" key="1">
    <source>
        <dbReference type="EnsemblPlants" id="PGSC0003DMT400040604"/>
    </source>
</evidence>
<dbReference type="Pfam" id="PF02992">
    <property type="entry name" value="Transposase_21"/>
    <property type="match status" value="1"/>
</dbReference>
<reference evidence="1" key="2">
    <citation type="submission" date="2015-06" db="UniProtKB">
        <authorList>
            <consortium name="EnsemblPlants"/>
        </authorList>
    </citation>
    <scope>IDENTIFICATION</scope>
    <source>
        <strain evidence="1">DM1-3 516 R44</strain>
    </source>
</reference>
<dbReference type="HOGENOM" id="CLU_1809633_0_0_1"/>
<reference evidence="2" key="1">
    <citation type="journal article" date="2011" name="Nature">
        <title>Genome sequence and analysis of the tuber crop potato.</title>
        <authorList>
            <consortium name="The Potato Genome Sequencing Consortium"/>
        </authorList>
    </citation>
    <scope>NUCLEOTIDE SEQUENCE [LARGE SCALE GENOMIC DNA]</scope>
    <source>
        <strain evidence="2">cv. DM1-3 516 R44</strain>
    </source>
</reference>
<dbReference type="InParanoid" id="M1BA48"/>
<dbReference type="AlphaFoldDB" id="M1BA48"/>
<keyword evidence="2" id="KW-1185">Reference proteome</keyword>
<organism evidence="1 2">
    <name type="scientific">Solanum tuberosum</name>
    <name type="common">Potato</name>
    <dbReference type="NCBI Taxonomy" id="4113"/>
    <lineage>
        <taxon>Eukaryota</taxon>
        <taxon>Viridiplantae</taxon>
        <taxon>Streptophyta</taxon>
        <taxon>Embryophyta</taxon>
        <taxon>Tracheophyta</taxon>
        <taxon>Spermatophyta</taxon>
        <taxon>Magnoliopsida</taxon>
        <taxon>eudicotyledons</taxon>
        <taxon>Gunneridae</taxon>
        <taxon>Pentapetalae</taxon>
        <taxon>asterids</taxon>
        <taxon>lamiids</taxon>
        <taxon>Solanales</taxon>
        <taxon>Solanaceae</taxon>
        <taxon>Solanoideae</taxon>
        <taxon>Solaneae</taxon>
        <taxon>Solanum</taxon>
    </lineage>
</organism>
<dbReference type="PANTHER" id="PTHR10775:SF173">
    <property type="match status" value="1"/>
</dbReference>
<evidence type="ECO:0000313" key="2">
    <source>
        <dbReference type="Proteomes" id="UP000011115"/>
    </source>
</evidence>
<sequence>MSSKTSSLMRWHHDERVDDGIMRHPADSVAWKTLDKLHPSFATEPCNIRLGLASDGFQPFKSTKTPHSIWPVVLIPYNVPPWLCMKQENFILSMLILCPESPGDAIDVYLQSLIEELKKLWETGVKTLMHHLDKFYVTCIFVMDH</sequence>
<dbReference type="EnsemblPlants" id="PGSC0003DMT400040604">
    <property type="protein sequence ID" value="PGSC0003DMT400040604"/>
    <property type="gene ID" value="PGSC0003DMG400015700"/>
</dbReference>
<protein>
    <submittedName>
        <fullName evidence="1">Transposon protein, CACTA, En/Spm sub-class</fullName>
    </submittedName>
</protein>
<dbReference type="PANTHER" id="PTHR10775">
    <property type="entry name" value="OS08G0208400 PROTEIN"/>
    <property type="match status" value="1"/>
</dbReference>
<proteinExistence type="predicted"/>
<dbReference type="Gramene" id="PGSC0003DMT400040604">
    <property type="protein sequence ID" value="PGSC0003DMT400040604"/>
    <property type="gene ID" value="PGSC0003DMG400015700"/>
</dbReference>